<dbReference type="eggNOG" id="COG2199">
    <property type="taxonomic scope" value="Bacteria"/>
</dbReference>
<dbReference type="InterPro" id="IPR035965">
    <property type="entry name" value="PAS-like_dom_sf"/>
</dbReference>
<name>Q5QXA9_IDILO</name>
<sequence length="207" mass="23433">MFMYASPLIALMLLGGRAALFYGILNIVPFYIILNDIDLSELTGINEQLPDASLYILGLIFLFFNICIPLAVARTIVAAKRLNQETQKSNDYLKGKNSLYRVFFAESRRPKVIVNEDGLITDFNKQAGDIFGLDESTRSGCQSISNWFPDINHAKLPTGGKIIRHEHTYQQVVRLEVPEASSYVYEFVDCTQEKTLESNLMRWSPPS</sequence>
<feature type="transmembrane region" description="Helical" evidence="1">
    <location>
        <begin position="54"/>
        <end position="73"/>
    </location>
</feature>
<accession>Q5QXA9</accession>
<proteinExistence type="predicted"/>
<dbReference type="KEGG" id="ilo:IL1786"/>
<keyword evidence="1" id="KW-0812">Transmembrane</keyword>
<dbReference type="EMBL" id="AE017340">
    <property type="protein sequence ID" value="AAV82618.1"/>
    <property type="molecule type" value="Genomic_DNA"/>
</dbReference>
<feature type="transmembrane region" description="Helical" evidence="1">
    <location>
        <begin position="7"/>
        <end position="34"/>
    </location>
</feature>
<organism evidence="2 3">
    <name type="scientific">Idiomarina loihiensis (strain ATCC BAA-735 / DSM 15497 / L2-TR)</name>
    <dbReference type="NCBI Taxonomy" id="283942"/>
    <lineage>
        <taxon>Bacteria</taxon>
        <taxon>Pseudomonadati</taxon>
        <taxon>Pseudomonadota</taxon>
        <taxon>Gammaproteobacteria</taxon>
        <taxon>Alteromonadales</taxon>
        <taxon>Idiomarinaceae</taxon>
        <taxon>Idiomarina</taxon>
    </lineage>
</organism>
<dbReference type="STRING" id="283942.IL1786"/>
<keyword evidence="3" id="KW-1185">Reference proteome</keyword>
<dbReference type="AlphaFoldDB" id="Q5QXA9"/>
<evidence type="ECO:0000313" key="3">
    <source>
        <dbReference type="Proteomes" id="UP000001171"/>
    </source>
</evidence>
<evidence type="ECO:0000256" key="1">
    <source>
        <dbReference type="SAM" id="Phobius"/>
    </source>
</evidence>
<keyword evidence="1" id="KW-0472">Membrane</keyword>
<keyword evidence="1" id="KW-1133">Transmembrane helix</keyword>
<gene>
    <name evidence="2" type="ordered locus">IL1786</name>
</gene>
<dbReference type="HOGENOM" id="CLU_1324893_0_0_6"/>
<protein>
    <submittedName>
        <fullName evidence="2">Uncharacterized membrane protein, contains PAS domain</fullName>
    </submittedName>
</protein>
<evidence type="ECO:0000313" key="2">
    <source>
        <dbReference type="EMBL" id="AAV82618.1"/>
    </source>
</evidence>
<reference evidence="2 3" key="1">
    <citation type="journal article" date="2004" name="Proc. Natl. Acad. Sci. U.S.A.">
        <title>Genome sequence of the deep-sea gamma-proteobacterium Idiomarina loihiensis reveals amino acid fermentation as a source of carbon and energy.</title>
        <authorList>
            <person name="Hou S."/>
            <person name="Saw J.H."/>
            <person name="Lee K.S."/>
            <person name="Freitas T.A."/>
            <person name="Belisle C."/>
            <person name="Kawarabayasi Y."/>
            <person name="Donachie S.P."/>
            <person name="Pikina A."/>
            <person name="Galperin M.Y."/>
            <person name="Koonin E.V."/>
            <person name="Makarova K.S."/>
            <person name="Omelchenko M.V."/>
            <person name="Sorokin A."/>
            <person name="Wolf Y.I."/>
            <person name="Li Q.X."/>
            <person name="Keum Y.S."/>
            <person name="Campbell S."/>
            <person name="Denery J."/>
            <person name="Aizawa S."/>
            <person name="Shibata S."/>
            <person name="Malahoff A."/>
            <person name="Alam M."/>
        </authorList>
    </citation>
    <scope>NUCLEOTIDE SEQUENCE [LARGE SCALE GENOMIC DNA]</scope>
    <source>
        <strain evidence="3">ATCC BAA-735 / DSM 15497 / L2-TR</strain>
    </source>
</reference>
<dbReference type="Proteomes" id="UP000001171">
    <property type="component" value="Chromosome"/>
</dbReference>
<dbReference type="SUPFAM" id="SSF55785">
    <property type="entry name" value="PYP-like sensor domain (PAS domain)"/>
    <property type="match status" value="1"/>
</dbReference>